<dbReference type="AlphaFoldDB" id="A0A1Y1VR28"/>
<keyword evidence="2" id="KW-1185">Reference proteome</keyword>
<dbReference type="RefSeq" id="XP_040739052.1">
    <property type="nucleotide sequence ID" value="XM_040891998.1"/>
</dbReference>
<gene>
    <name evidence="1" type="ORF">DL89DRAFT_71043</name>
</gene>
<proteinExistence type="predicted"/>
<comment type="caution">
    <text evidence="1">The sequence shown here is derived from an EMBL/GenBank/DDBJ whole genome shotgun (WGS) entry which is preliminary data.</text>
</comment>
<reference evidence="1 2" key="1">
    <citation type="submission" date="2016-07" db="EMBL/GenBank/DDBJ databases">
        <title>Pervasive Adenine N6-methylation of Active Genes in Fungi.</title>
        <authorList>
            <consortium name="DOE Joint Genome Institute"/>
            <person name="Mondo S.J."/>
            <person name="Dannebaum R.O."/>
            <person name="Kuo R.C."/>
            <person name="Labutti K."/>
            <person name="Haridas S."/>
            <person name="Kuo A."/>
            <person name="Salamov A."/>
            <person name="Ahrendt S.R."/>
            <person name="Lipzen A."/>
            <person name="Sullivan W."/>
            <person name="Andreopoulos W.B."/>
            <person name="Clum A."/>
            <person name="Lindquist E."/>
            <person name="Daum C."/>
            <person name="Ramamoorthy G.K."/>
            <person name="Gryganskyi A."/>
            <person name="Culley D."/>
            <person name="Magnuson J.K."/>
            <person name="James T.Y."/>
            <person name="O'Malley M.A."/>
            <person name="Stajich J.E."/>
            <person name="Spatafora J.W."/>
            <person name="Visel A."/>
            <person name="Grigoriev I.V."/>
        </authorList>
    </citation>
    <scope>NUCLEOTIDE SEQUENCE [LARGE SCALE GENOMIC DNA]</scope>
    <source>
        <strain evidence="1 2">ATCC 12442</strain>
    </source>
</reference>
<protein>
    <submittedName>
        <fullName evidence="1">Uncharacterized protein</fullName>
    </submittedName>
</protein>
<dbReference type="EMBL" id="MCFD01000161">
    <property type="protein sequence ID" value="ORX63727.1"/>
    <property type="molecule type" value="Genomic_DNA"/>
</dbReference>
<dbReference type="Proteomes" id="UP000193922">
    <property type="component" value="Unassembled WGS sequence"/>
</dbReference>
<name>A0A1Y1VR28_9FUNG</name>
<evidence type="ECO:0000313" key="1">
    <source>
        <dbReference type="EMBL" id="ORX63727.1"/>
    </source>
</evidence>
<accession>A0A1Y1VR28</accession>
<dbReference type="GeneID" id="63808646"/>
<sequence>MEWQQSAISRSVSVCPTDCLYTGSSILLPPPSTCYGTAPSSMVWSRPASSPADPDGPRAMQPTEADCIPVIPHKSSRSPTVCWSTCLHRLCSRRISGSVSAQSTAIPPLKSPNTRTSMCVNTTKQVTICGCPFRLDSDDTACLSRCSLSMLRLGAGSWRPGARRCQV</sequence>
<evidence type="ECO:0000313" key="2">
    <source>
        <dbReference type="Proteomes" id="UP000193922"/>
    </source>
</evidence>
<organism evidence="1 2">
    <name type="scientific">Linderina pennispora</name>
    <dbReference type="NCBI Taxonomy" id="61395"/>
    <lineage>
        <taxon>Eukaryota</taxon>
        <taxon>Fungi</taxon>
        <taxon>Fungi incertae sedis</taxon>
        <taxon>Zoopagomycota</taxon>
        <taxon>Kickxellomycotina</taxon>
        <taxon>Kickxellomycetes</taxon>
        <taxon>Kickxellales</taxon>
        <taxon>Kickxellaceae</taxon>
        <taxon>Linderina</taxon>
    </lineage>
</organism>